<dbReference type="OrthoDB" id="5874194at2759"/>
<protein>
    <recommendedName>
        <fullName evidence="2">EB domain-containing protein</fullName>
    </recommendedName>
</protein>
<dbReference type="InterPro" id="IPR006149">
    <property type="entry name" value="EB_dom"/>
</dbReference>
<evidence type="ECO:0000256" key="1">
    <source>
        <dbReference type="SAM" id="MobiDB-lite"/>
    </source>
</evidence>
<dbReference type="STRING" id="29172.A0A0D8XB29"/>
<feature type="domain" description="EB" evidence="2">
    <location>
        <begin position="170"/>
        <end position="222"/>
    </location>
</feature>
<keyword evidence="4" id="KW-1185">Reference proteome</keyword>
<organism evidence="3 4">
    <name type="scientific">Dictyocaulus viviparus</name>
    <name type="common">Bovine lungworm</name>
    <dbReference type="NCBI Taxonomy" id="29172"/>
    <lineage>
        <taxon>Eukaryota</taxon>
        <taxon>Metazoa</taxon>
        <taxon>Ecdysozoa</taxon>
        <taxon>Nematoda</taxon>
        <taxon>Chromadorea</taxon>
        <taxon>Rhabditida</taxon>
        <taxon>Rhabditina</taxon>
        <taxon>Rhabditomorpha</taxon>
        <taxon>Strongyloidea</taxon>
        <taxon>Metastrongylidae</taxon>
        <taxon>Dictyocaulus</taxon>
    </lineage>
</organism>
<feature type="compositionally biased region" description="Polar residues" evidence="1">
    <location>
        <begin position="317"/>
        <end position="329"/>
    </location>
</feature>
<gene>
    <name evidence="3" type="ORF">DICVIV_12240</name>
</gene>
<evidence type="ECO:0000259" key="2">
    <source>
        <dbReference type="Pfam" id="PF01683"/>
    </source>
</evidence>
<proteinExistence type="predicted"/>
<accession>A0A0D8XB29</accession>
<dbReference type="EMBL" id="KN716762">
    <property type="protein sequence ID" value="KJH41783.1"/>
    <property type="molecule type" value="Genomic_DNA"/>
</dbReference>
<dbReference type="Proteomes" id="UP000053766">
    <property type="component" value="Unassembled WGS sequence"/>
</dbReference>
<dbReference type="AlphaFoldDB" id="A0A0D8XB29"/>
<reference evidence="4" key="2">
    <citation type="journal article" date="2016" name="Sci. Rep.">
        <title>Dictyocaulus viviparus genome, variome and transcriptome elucidate lungworm biology and support future intervention.</title>
        <authorList>
            <person name="McNulty S.N."/>
            <person name="Strube C."/>
            <person name="Rosa B.A."/>
            <person name="Martin J.C."/>
            <person name="Tyagi R."/>
            <person name="Choi Y.J."/>
            <person name="Wang Q."/>
            <person name="Hallsworth Pepin K."/>
            <person name="Zhang X."/>
            <person name="Ozersky P."/>
            <person name="Wilson R.K."/>
            <person name="Sternberg P.W."/>
            <person name="Gasser R.B."/>
            <person name="Mitreva M."/>
        </authorList>
    </citation>
    <scope>NUCLEOTIDE SEQUENCE [LARGE SCALE GENOMIC DNA]</scope>
    <source>
        <strain evidence="4">HannoverDv2000</strain>
    </source>
</reference>
<dbReference type="Pfam" id="PF01683">
    <property type="entry name" value="EB"/>
    <property type="match status" value="1"/>
</dbReference>
<evidence type="ECO:0000313" key="4">
    <source>
        <dbReference type="Proteomes" id="UP000053766"/>
    </source>
</evidence>
<evidence type="ECO:0000313" key="3">
    <source>
        <dbReference type="EMBL" id="KJH41783.1"/>
    </source>
</evidence>
<feature type="region of interest" description="Disordered" evidence="1">
    <location>
        <begin position="317"/>
        <end position="347"/>
    </location>
</feature>
<sequence>MTIRAWPSGSNYLFKSDTIVVSKDAKHSTKTARFDHTFNHGQSRSPATYTDVIHAKYGRKISPGSNCGEQNFTKQKKYNLKSSPLDSCEGNAFCVDGLCVCAAGMQPSSDGKCERIETSIPSVSSKSTLETGASVYARPGQKCSSGEICTGGSYCSKEGLCMCSPEKPYLHGGKCSVKQYSKTAKLGELCDENTTCTEGSTCDKDTGICKCPPDHITSGQQCQLPSTFSTVIKPLTTSLPLPHLKLPTIDATFIEATSSTKRELGERPIPISYAKYKVEPLPSKFVADLENIHKLLSSTVNSVLAPFHKLPSPTVNSVLAPSTQASDPSRITDPPMQRKMGSRQIKH</sequence>
<reference evidence="3 4" key="1">
    <citation type="submission" date="2013-11" db="EMBL/GenBank/DDBJ databases">
        <title>Draft genome of the bovine lungworm Dictyocaulus viviparus.</title>
        <authorList>
            <person name="Mitreva M."/>
        </authorList>
    </citation>
    <scope>NUCLEOTIDE SEQUENCE [LARGE SCALE GENOMIC DNA]</scope>
    <source>
        <strain evidence="3 4">HannoverDv2000</strain>
    </source>
</reference>
<name>A0A0D8XB29_DICVI</name>